<comment type="caution">
    <text evidence="3">The sequence shown here is derived from an EMBL/GenBank/DDBJ whole genome shotgun (WGS) entry which is preliminary data.</text>
</comment>
<keyword evidence="4" id="KW-1185">Reference proteome</keyword>
<dbReference type="Pfam" id="PF12850">
    <property type="entry name" value="Metallophos_2"/>
    <property type="match status" value="1"/>
</dbReference>
<dbReference type="InterPro" id="IPR029052">
    <property type="entry name" value="Metallo-depent_PP-like"/>
</dbReference>
<name>A0ABS9UG25_9BACL</name>
<proteinExistence type="inferred from homology"/>
<dbReference type="Proteomes" id="UP001316087">
    <property type="component" value="Unassembled WGS sequence"/>
</dbReference>
<reference evidence="3 4" key="1">
    <citation type="submission" date="2022-03" db="EMBL/GenBank/DDBJ databases">
        <authorList>
            <person name="Jo J.-H."/>
            <person name="Im W.-T."/>
        </authorList>
    </citation>
    <scope>NUCLEOTIDE SEQUENCE [LARGE SCALE GENOMIC DNA]</scope>
    <source>
        <strain evidence="3 4">MA9</strain>
    </source>
</reference>
<evidence type="ECO:0000313" key="4">
    <source>
        <dbReference type="Proteomes" id="UP001316087"/>
    </source>
</evidence>
<sequence length="191" mass="21894">MQYAFVSDLHSHYKNTKKVLNHIEQIAPQAEIIGLGDLFECTIGKKKAKTIRNAKLKDAAIIEEKFMSLLTFPSIIGNQEERIALVTGDHRFLQYEEVREIEHATLIHGHQIEWDETYKPTFPQIKTPLLFFGHSHEAAIYINGQRQPVPYNIPLAIGQKPYQINVGAVVDNKEWCLYDSESMTVTFLQAQ</sequence>
<dbReference type="EMBL" id="JAKZFC010000006">
    <property type="protein sequence ID" value="MCH7323203.1"/>
    <property type="molecule type" value="Genomic_DNA"/>
</dbReference>
<dbReference type="Gene3D" id="3.60.21.10">
    <property type="match status" value="1"/>
</dbReference>
<feature type="domain" description="Calcineurin-like phosphoesterase" evidence="2">
    <location>
        <begin position="1"/>
        <end position="142"/>
    </location>
</feature>
<dbReference type="SUPFAM" id="SSF56300">
    <property type="entry name" value="Metallo-dependent phosphatases"/>
    <property type="match status" value="1"/>
</dbReference>
<comment type="similarity">
    <text evidence="1">Belongs to the metallophosphoesterase superfamily. YfcE family.</text>
</comment>
<evidence type="ECO:0000256" key="1">
    <source>
        <dbReference type="ARBA" id="ARBA00008950"/>
    </source>
</evidence>
<accession>A0ABS9UG25</accession>
<evidence type="ECO:0000259" key="2">
    <source>
        <dbReference type="Pfam" id="PF12850"/>
    </source>
</evidence>
<organism evidence="3 4">
    <name type="scientific">Solibacillus palustris</name>
    <dbReference type="NCBI Taxonomy" id="2908203"/>
    <lineage>
        <taxon>Bacteria</taxon>
        <taxon>Bacillati</taxon>
        <taxon>Bacillota</taxon>
        <taxon>Bacilli</taxon>
        <taxon>Bacillales</taxon>
        <taxon>Caryophanaceae</taxon>
        <taxon>Solibacillus</taxon>
    </lineage>
</organism>
<dbReference type="RefSeq" id="WP_241370375.1">
    <property type="nucleotide sequence ID" value="NZ_JAKZFC010000006.1"/>
</dbReference>
<protein>
    <submittedName>
        <fullName evidence="3">Metallophosphatase family protein</fullName>
    </submittedName>
</protein>
<dbReference type="InterPro" id="IPR024654">
    <property type="entry name" value="Calcineurin-like_PHP_lpxH"/>
</dbReference>
<gene>
    <name evidence="3" type="ORF">LZ480_15100</name>
</gene>
<evidence type="ECO:0000313" key="3">
    <source>
        <dbReference type="EMBL" id="MCH7323203.1"/>
    </source>
</evidence>